<dbReference type="eggNOG" id="COG0515">
    <property type="taxonomic scope" value="Bacteria"/>
</dbReference>
<dbReference type="SUPFAM" id="SSF53850">
    <property type="entry name" value="Periplasmic binding protein-like II"/>
    <property type="match status" value="1"/>
</dbReference>
<feature type="transmembrane region" description="Helical" evidence="2">
    <location>
        <begin position="468"/>
        <end position="489"/>
    </location>
</feature>
<name>K9WPX8_9CYAN</name>
<sequence length="839" mass="94695">MAKKKKKKNLTKGVVKELGRRASSEAAGRRDYVASTIRSRLESLVPTQLRWLFPFVTGFKPTLEEEEEAATVATQVKVAESKKAPQILEPVYTQYRCRWGDPLTCEYLQQTVQQSPETKSCRECGFPATLPEKAEIRGSRGRYRVESLIGRRGMGRLYRGTQLSNSHQVLIKEYLLPDYCFNPEEAKARKDAFRLKAGVNLADGRVQDFRLCHPWEAIADHNEERCYLLTKGNFDLYPTLREYLALHGAMSAIAVRQVLNQVLQTLEFLHTQKFRFPSGQVQLGIAHGNLSLDSLLIAKNQNGAVPNGFNNSAALSSEILNTDFFIYICDLALWESLFDPKGDWGQGTRENQTSTVNRNNSHHPSLISNPSAAQDLVALGYIGFYLLAGSRINPVNGQPRDPKDDQQWPSINFNFKVFLQRLMGIGIPFESAQIARQALLKLPPEAPIVYPVVQAVSEEEEIVKTPRILWFLLGILGFGLLGMLLWWLWPKPQVAESVGDELSLCCINKVSAIPAGKFTYTAEQEGTWNYTVQQKNLVADGKTLEEELEKRQPKLQLNYQPEDSTQTALAKVRSEETNFALTSLITPLPIELESQTVAYDGLVVFVAFSYSQREKSLPQALNGQITFKQLRQLYTGQITNWRELGGPNLAVRLYIPDETEAVRIFEQRVLKDNQTIQSFRKLQRKGDPPDTFTNSWVPEIYRFPTFKMLRQVIQDFESEGAGMGAIAFGKLSQVFGQCSVYPLALKEGEKNFVHPLIQDNQQPVNPTTDLCDHKGSYFPNLQVFRDNSYPLGYPLAVVYPRDNSRPPVGAKFAEMLRTQEGQQLLSKTGLIPLYPVALK</sequence>
<evidence type="ECO:0000256" key="1">
    <source>
        <dbReference type="SAM" id="MobiDB-lite"/>
    </source>
</evidence>
<organism evidence="4 5">
    <name type="scientific">Allocoleopsis franciscana PCC 7113</name>
    <dbReference type="NCBI Taxonomy" id="1173027"/>
    <lineage>
        <taxon>Bacteria</taxon>
        <taxon>Bacillati</taxon>
        <taxon>Cyanobacteriota</taxon>
        <taxon>Cyanophyceae</taxon>
        <taxon>Coleofasciculales</taxon>
        <taxon>Coleofasciculaceae</taxon>
        <taxon>Allocoleopsis</taxon>
        <taxon>Allocoleopsis franciscana</taxon>
    </lineage>
</organism>
<dbReference type="InterPro" id="IPR011009">
    <property type="entry name" value="Kinase-like_dom_sf"/>
</dbReference>
<dbReference type="GO" id="GO:0005524">
    <property type="term" value="F:ATP binding"/>
    <property type="evidence" value="ECO:0007669"/>
    <property type="project" value="InterPro"/>
</dbReference>
<keyword evidence="5" id="KW-1185">Reference proteome</keyword>
<dbReference type="Gene3D" id="1.10.510.10">
    <property type="entry name" value="Transferase(Phosphotransferase) domain 1"/>
    <property type="match status" value="1"/>
</dbReference>
<dbReference type="HOGENOM" id="CLU_375459_0_0_3"/>
<evidence type="ECO:0000259" key="3">
    <source>
        <dbReference type="PROSITE" id="PS50011"/>
    </source>
</evidence>
<dbReference type="PROSITE" id="PS50011">
    <property type="entry name" value="PROTEIN_KINASE_DOM"/>
    <property type="match status" value="1"/>
</dbReference>
<feature type="region of interest" description="Disordered" evidence="1">
    <location>
        <begin position="345"/>
        <end position="365"/>
    </location>
</feature>
<evidence type="ECO:0000313" key="5">
    <source>
        <dbReference type="Proteomes" id="UP000010471"/>
    </source>
</evidence>
<dbReference type="SUPFAM" id="SSF56112">
    <property type="entry name" value="Protein kinase-like (PK-like)"/>
    <property type="match status" value="1"/>
</dbReference>
<dbReference type="KEGG" id="mic:Mic7113_5975"/>
<accession>K9WPX8</accession>
<dbReference type="Proteomes" id="UP000010471">
    <property type="component" value="Chromosome"/>
</dbReference>
<keyword evidence="2" id="KW-0472">Membrane</keyword>
<dbReference type="GO" id="GO:0004672">
    <property type="term" value="F:protein kinase activity"/>
    <property type="evidence" value="ECO:0007669"/>
    <property type="project" value="InterPro"/>
</dbReference>
<dbReference type="RefSeq" id="WP_015185706.1">
    <property type="nucleotide sequence ID" value="NC_019738.1"/>
</dbReference>
<gene>
    <name evidence="4" type="ORF">Mic7113_5975</name>
</gene>
<dbReference type="STRING" id="1173027.Mic7113_5975"/>
<protein>
    <recommendedName>
        <fullName evidence="3">Protein kinase domain-containing protein</fullName>
    </recommendedName>
</protein>
<dbReference type="Gene3D" id="3.30.200.20">
    <property type="entry name" value="Phosphorylase Kinase, domain 1"/>
    <property type="match status" value="1"/>
</dbReference>
<evidence type="ECO:0000256" key="2">
    <source>
        <dbReference type="SAM" id="Phobius"/>
    </source>
</evidence>
<keyword evidence="2" id="KW-1133">Transmembrane helix</keyword>
<reference evidence="4 5" key="1">
    <citation type="submission" date="2012-06" db="EMBL/GenBank/DDBJ databases">
        <title>Finished chromosome of genome of Microcoleus sp. PCC 7113.</title>
        <authorList>
            <consortium name="US DOE Joint Genome Institute"/>
            <person name="Gugger M."/>
            <person name="Coursin T."/>
            <person name="Rippka R."/>
            <person name="Tandeau De Marsac N."/>
            <person name="Huntemann M."/>
            <person name="Wei C.-L."/>
            <person name="Han J."/>
            <person name="Detter J.C."/>
            <person name="Han C."/>
            <person name="Tapia R."/>
            <person name="Chen A."/>
            <person name="Kyrpides N."/>
            <person name="Mavromatis K."/>
            <person name="Markowitz V."/>
            <person name="Szeto E."/>
            <person name="Ivanova N."/>
            <person name="Pagani I."/>
            <person name="Pati A."/>
            <person name="Goodwin L."/>
            <person name="Nordberg H.P."/>
            <person name="Cantor M.N."/>
            <person name="Hua S.X."/>
            <person name="Woyke T."/>
            <person name="Kerfeld C.A."/>
        </authorList>
    </citation>
    <scope>NUCLEOTIDE SEQUENCE [LARGE SCALE GENOMIC DNA]</scope>
    <source>
        <strain evidence="4 5">PCC 7113</strain>
    </source>
</reference>
<dbReference type="PANTHER" id="PTHR30570:SF1">
    <property type="entry name" value="PHOSPHATE-BINDING PROTEIN PSTS"/>
    <property type="match status" value="1"/>
</dbReference>
<keyword evidence="2" id="KW-0812">Transmembrane</keyword>
<feature type="compositionally biased region" description="Polar residues" evidence="1">
    <location>
        <begin position="348"/>
        <end position="365"/>
    </location>
</feature>
<dbReference type="InterPro" id="IPR000719">
    <property type="entry name" value="Prot_kinase_dom"/>
</dbReference>
<dbReference type="OrthoDB" id="507876at2"/>
<dbReference type="eggNOG" id="COG0226">
    <property type="taxonomic scope" value="Bacteria"/>
</dbReference>
<dbReference type="PATRIC" id="fig|1173027.3.peg.6619"/>
<dbReference type="InterPro" id="IPR050811">
    <property type="entry name" value="Phosphate_ABC_transporter"/>
</dbReference>
<proteinExistence type="predicted"/>
<dbReference type="PANTHER" id="PTHR30570">
    <property type="entry name" value="PERIPLASMIC PHOSPHATE BINDING COMPONENT OF PHOSPHATE ABC TRANSPORTER"/>
    <property type="match status" value="1"/>
</dbReference>
<evidence type="ECO:0000313" key="4">
    <source>
        <dbReference type="EMBL" id="AFZ21577.1"/>
    </source>
</evidence>
<feature type="domain" description="Protein kinase" evidence="3">
    <location>
        <begin position="143"/>
        <end position="463"/>
    </location>
</feature>
<dbReference type="AlphaFoldDB" id="K9WPX8"/>
<dbReference type="EMBL" id="CP003630">
    <property type="protein sequence ID" value="AFZ21577.1"/>
    <property type="molecule type" value="Genomic_DNA"/>
</dbReference>
<dbReference type="Gene3D" id="3.40.190.10">
    <property type="entry name" value="Periplasmic binding protein-like II"/>
    <property type="match status" value="2"/>
</dbReference>